<dbReference type="SMART" id="SM00829">
    <property type="entry name" value="PKS_ER"/>
    <property type="match status" value="1"/>
</dbReference>
<dbReference type="InterPro" id="IPR013149">
    <property type="entry name" value="ADH-like_C"/>
</dbReference>
<evidence type="ECO:0000256" key="1">
    <source>
        <dbReference type="ARBA" id="ARBA00001947"/>
    </source>
</evidence>
<evidence type="ECO:0000259" key="6">
    <source>
        <dbReference type="SMART" id="SM00829"/>
    </source>
</evidence>
<dbReference type="InterPro" id="IPR036291">
    <property type="entry name" value="NAD(P)-bd_dom_sf"/>
</dbReference>
<protein>
    <recommendedName>
        <fullName evidence="6">Enoyl reductase (ER) domain-containing protein</fullName>
    </recommendedName>
</protein>
<dbReference type="Gene3D" id="3.40.50.720">
    <property type="entry name" value="NAD(P)-binding Rossmann-like Domain"/>
    <property type="match status" value="1"/>
</dbReference>
<dbReference type="Pfam" id="PF08240">
    <property type="entry name" value="ADH_N"/>
    <property type="match status" value="1"/>
</dbReference>
<feature type="non-terminal residue" evidence="7">
    <location>
        <position position="1"/>
    </location>
</feature>
<feature type="domain" description="Enoyl reductase (ER)" evidence="6">
    <location>
        <begin position="43"/>
        <end position="400"/>
    </location>
</feature>
<dbReference type="GO" id="GO:0008270">
    <property type="term" value="F:zinc ion binding"/>
    <property type="evidence" value="ECO:0007669"/>
    <property type="project" value="TreeGrafter"/>
</dbReference>
<dbReference type="InterPro" id="IPR020843">
    <property type="entry name" value="ER"/>
</dbReference>
<evidence type="ECO:0000256" key="4">
    <source>
        <dbReference type="ARBA" id="ARBA00023002"/>
    </source>
</evidence>
<dbReference type="EMBL" id="CATQJA010002205">
    <property type="protein sequence ID" value="CAJ0569972.1"/>
    <property type="molecule type" value="Genomic_DNA"/>
</dbReference>
<dbReference type="GO" id="GO:0046294">
    <property type="term" value="P:formaldehyde catabolic process"/>
    <property type="evidence" value="ECO:0007669"/>
    <property type="project" value="TreeGrafter"/>
</dbReference>
<dbReference type="SUPFAM" id="SSF50129">
    <property type="entry name" value="GroES-like"/>
    <property type="match status" value="2"/>
</dbReference>
<keyword evidence="5" id="KW-0520">NAD</keyword>
<dbReference type="FunFam" id="3.40.50.720:FF:000003">
    <property type="entry name" value="S-(hydroxymethyl)glutathione dehydrogenase"/>
    <property type="match status" value="1"/>
</dbReference>
<keyword evidence="8" id="KW-1185">Reference proteome</keyword>
<evidence type="ECO:0000256" key="2">
    <source>
        <dbReference type="ARBA" id="ARBA00022723"/>
    </source>
</evidence>
<evidence type="ECO:0000313" key="8">
    <source>
        <dbReference type="Proteomes" id="UP001177023"/>
    </source>
</evidence>
<proteinExistence type="predicted"/>
<dbReference type="PANTHER" id="PTHR43880:SF12">
    <property type="entry name" value="ALCOHOL DEHYDROGENASE CLASS-3"/>
    <property type="match status" value="1"/>
</dbReference>
<keyword evidence="3" id="KW-0862">Zinc</keyword>
<comment type="caution">
    <text evidence="7">The sequence shown here is derived from an EMBL/GenBank/DDBJ whole genome shotgun (WGS) entry which is preliminary data.</text>
</comment>
<dbReference type="InterPro" id="IPR011032">
    <property type="entry name" value="GroES-like_sf"/>
</dbReference>
<dbReference type="SUPFAM" id="SSF51735">
    <property type="entry name" value="NAD(P)-binding Rossmann-fold domains"/>
    <property type="match status" value="1"/>
</dbReference>
<accession>A0AA36CKD9</accession>
<evidence type="ECO:0000313" key="7">
    <source>
        <dbReference type="EMBL" id="CAJ0569972.1"/>
    </source>
</evidence>
<evidence type="ECO:0000256" key="5">
    <source>
        <dbReference type="ARBA" id="ARBA00023027"/>
    </source>
</evidence>
<keyword evidence="4" id="KW-0560">Oxidoreductase</keyword>
<dbReference type="FunFam" id="3.90.180.10:FF:000067">
    <property type="entry name" value="alcohol dehydrogenase 1-like isoform X1"/>
    <property type="match status" value="1"/>
</dbReference>
<dbReference type="Proteomes" id="UP001177023">
    <property type="component" value="Unassembled WGS sequence"/>
</dbReference>
<gene>
    <name evidence="7" type="ORF">MSPICULIGERA_LOCUS8427</name>
</gene>
<evidence type="ECO:0000256" key="3">
    <source>
        <dbReference type="ARBA" id="ARBA00022833"/>
    </source>
</evidence>
<sequence>MFAAISACDPAGADIQAPNQSGNKTRMECTGQTIKCKALVIWGKKNIKLEEIEVDPPKAGEVRIKMLYNALCHTDIALINGWVVGAKYPCIPGHEATAEVESVGEGVTRLQPGDIVIPTPFPQCNKCKMCTSGKTNLCEEMDLNQLTMPLGDGTTRIKCRGEDVFNGFGIATFSEYSVVKECALAKINPKAPADKACLVGCGIATGYGAAVNTAQVREGDKVAVIGLGCIGLSAVHGAKHAGAAEIIAIDSNPKKFDAAMKMGATKCVNPKDCPEGTEFSEWFTKEHGAMDKSLECVGDVDCMRQAIEIVSKGWGRAVILGVQPPEDKLEISPALLLEGRTVLGGCVGDYHTVDEFPKLVDKLMAGEITPEPMITHHYHLEQFQDAVQQMDKGKCIRAVFELSAH</sequence>
<keyword evidence="2" id="KW-0479">Metal-binding</keyword>
<dbReference type="GO" id="GO:0005829">
    <property type="term" value="C:cytosol"/>
    <property type="evidence" value="ECO:0007669"/>
    <property type="project" value="TreeGrafter"/>
</dbReference>
<dbReference type="InterPro" id="IPR013154">
    <property type="entry name" value="ADH-like_N"/>
</dbReference>
<name>A0AA36CKD9_9BILA</name>
<comment type="cofactor">
    <cofactor evidence="1">
        <name>Zn(2+)</name>
        <dbReference type="ChEBI" id="CHEBI:29105"/>
    </cofactor>
</comment>
<organism evidence="7 8">
    <name type="scientific">Mesorhabditis spiculigera</name>
    <dbReference type="NCBI Taxonomy" id="96644"/>
    <lineage>
        <taxon>Eukaryota</taxon>
        <taxon>Metazoa</taxon>
        <taxon>Ecdysozoa</taxon>
        <taxon>Nematoda</taxon>
        <taxon>Chromadorea</taxon>
        <taxon>Rhabditida</taxon>
        <taxon>Rhabditina</taxon>
        <taxon>Rhabditomorpha</taxon>
        <taxon>Rhabditoidea</taxon>
        <taxon>Rhabditidae</taxon>
        <taxon>Mesorhabditinae</taxon>
        <taxon>Mesorhabditis</taxon>
    </lineage>
</organism>
<reference evidence="7" key="1">
    <citation type="submission" date="2023-06" db="EMBL/GenBank/DDBJ databases">
        <authorList>
            <person name="Delattre M."/>
        </authorList>
    </citation>
    <scope>NUCLEOTIDE SEQUENCE</scope>
    <source>
        <strain evidence="7">AF72</strain>
    </source>
</reference>
<dbReference type="Gene3D" id="3.90.180.10">
    <property type="entry name" value="Medium-chain alcohol dehydrogenases, catalytic domain"/>
    <property type="match status" value="1"/>
</dbReference>
<dbReference type="GO" id="GO:0051903">
    <property type="term" value="F:S-(hydroxymethyl)glutathione dehydrogenase [NAD(P)+] activity"/>
    <property type="evidence" value="ECO:0007669"/>
    <property type="project" value="TreeGrafter"/>
</dbReference>
<dbReference type="AlphaFoldDB" id="A0AA36CKD9"/>
<dbReference type="Pfam" id="PF00107">
    <property type="entry name" value="ADH_zinc_N"/>
    <property type="match status" value="1"/>
</dbReference>
<dbReference type="PANTHER" id="PTHR43880">
    <property type="entry name" value="ALCOHOL DEHYDROGENASE"/>
    <property type="match status" value="1"/>
</dbReference>